<dbReference type="RefSeq" id="WP_236096018.1">
    <property type="nucleotide sequence ID" value="NZ_JTHE03000005.1"/>
</dbReference>
<accession>A0ABD4SYW5</accession>
<dbReference type="PANTHER" id="PTHR34801">
    <property type="entry name" value="EXPRESSED PROTEIN"/>
    <property type="match status" value="1"/>
</dbReference>
<dbReference type="Proteomes" id="UP000031561">
    <property type="component" value="Unassembled WGS sequence"/>
</dbReference>
<dbReference type="PANTHER" id="PTHR34801:SF6">
    <property type="entry name" value="SLL1620 PROTEIN"/>
    <property type="match status" value="1"/>
</dbReference>
<comment type="caution">
    <text evidence="2">The sequence shown here is derived from an EMBL/GenBank/DDBJ whole genome shotgun (WGS) entry which is preliminary data.</text>
</comment>
<feature type="signal peptide" evidence="1">
    <location>
        <begin position="1"/>
        <end position="28"/>
    </location>
</feature>
<feature type="chain" id="PRO_5044826170" evidence="1">
    <location>
        <begin position="29"/>
        <end position="177"/>
    </location>
</feature>
<reference evidence="2 3" key="1">
    <citation type="journal article" date="2015" name="Genome Announc.">
        <title>Draft Genome Sequence of Filamentous Marine Cyanobacterium Lyngbya confervoides Strain BDU141951.</title>
        <authorList>
            <person name="Chandrababunaidu M.M."/>
            <person name="Sen D."/>
            <person name="Tripathy S."/>
        </authorList>
    </citation>
    <scope>NUCLEOTIDE SEQUENCE [LARGE SCALE GENOMIC DNA]</scope>
    <source>
        <strain evidence="2 3">BDU141951</strain>
    </source>
</reference>
<gene>
    <name evidence="2" type="ORF">QQ91_0000655</name>
</gene>
<keyword evidence="1" id="KW-0732">Signal</keyword>
<dbReference type="InterPro" id="IPR010865">
    <property type="entry name" value="DUF1499"/>
</dbReference>
<dbReference type="Pfam" id="PF07386">
    <property type="entry name" value="DUF1499"/>
    <property type="match status" value="1"/>
</dbReference>
<dbReference type="EMBL" id="JTHE03000005">
    <property type="protein sequence ID" value="MCM1981341.1"/>
    <property type="molecule type" value="Genomic_DNA"/>
</dbReference>
<evidence type="ECO:0000256" key="1">
    <source>
        <dbReference type="SAM" id="SignalP"/>
    </source>
</evidence>
<organism evidence="2 3">
    <name type="scientific">Lyngbya confervoides BDU141951</name>
    <dbReference type="NCBI Taxonomy" id="1574623"/>
    <lineage>
        <taxon>Bacteria</taxon>
        <taxon>Bacillati</taxon>
        <taxon>Cyanobacteriota</taxon>
        <taxon>Cyanophyceae</taxon>
        <taxon>Oscillatoriophycideae</taxon>
        <taxon>Oscillatoriales</taxon>
        <taxon>Microcoleaceae</taxon>
        <taxon>Lyngbya</taxon>
    </lineage>
</organism>
<sequence>MLQRCFCLLISALCTLGILWVNPSPAHAFPADHPSIPMALPGLQGLFAGDSPTNLGVDHGQLAPCPASPNCISSQSRDPEHYIEPIAYQGDNQAAKSVLLDVLSVVPRTRIIEQGDRYVRVEFTTALMGFVDDGEFYFPDNENLIHLRSASRLGESDLGLNRRRMEQIRLAMRDLGV</sequence>
<evidence type="ECO:0000313" key="2">
    <source>
        <dbReference type="EMBL" id="MCM1981341.1"/>
    </source>
</evidence>
<name>A0ABD4SYW5_9CYAN</name>
<evidence type="ECO:0000313" key="3">
    <source>
        <dbReference type="Proteomes" id="UP000031561"/>
    </source>
</evidence>
<dbReference type="AlphaFoldDB" id="A0ABD4SYW5"/>
<protein>
    <submittedName>
        <fullName evidence="2">DUF1499 domain-containing protein</fullName>
    </submittedName>
</protein>
<proteinExistence type="predicted"/>
<keyword evidence="3" id="KW-1185">Reference proteome</keyword>